<dbReference type="GO" id="GO:0016020">
    <property type="term" value="C:membrane"/>
    <property type="evidence" value="ECO:0007669"/>
    <property type="project" value="InterPro"/>
</dbReference>
<keyword evidence="1" id="KW-0472">Membrane</keyword>
<dbReference type="Pfam" id="PF02325">
    <property type="entry name" value="CCB3_YggT"/>
    <property type="match status" value="1"/>
</dbReference>
<comment type="caution">
    <text evidence="2">The sequence shown here is derived from an EMBL/GenBank/DDBJ whole genome shotgun (WGS) entry which is preliminary data.</text>
</comment>
<reference evidence="2 3" key="1">
    <citation type="journal article" date="2014" name="Int. J. Syst. Evol. Microbiol.">
        <title>Complete genome sequence of Corynebacterium casei LMG S-19264T (=DSM 44701T), isolated from a smear-ripened cheese.</title>
        <authorList>
            <consortium name="US DOE Joint Genome Institute (JGI-PGF)"/>
            <person name="Walter F."/>
            <person name="Albersmeier A."/>
            <person name="Kalinowski J."/>
            <person name="Ruckert C."/>
        </authorList>
    </citation>
    <scope>NUCLEOTIDE SEQUENCE [LARGE SCALE GENOMIC DNA]</scope>
    <source>
        <strain evidence="2 3">NBRC 112289</strain>
    </source>
</reference>
<evidence type="ECO:0008006" key="4">
    <source>
        <dbReference type="Google" id="ProtNLM"/>
    </source>
</evidence>
<dbReference type="Proteomes" id="UP001157160">
    <property type="component" value="Unassembled WGS sequence"/>
</dbReference>
<feature type="transmembrane region" description="Helical" evidence="1">
    <location>
        <begin position="75"/>
        <end position="96"/>
    </location>
</feature>
<gene>
    <name evidence="2" type="ORF">GCM10025874_05720</name>
</gene>
<dbReference type="RefSeq" id="WP_284229829.1">
    <property type="nucleotide sequence ID" value="NZ_BSUL01000001.1"/>
</dbReference>
<dbReference type="EMBL" id="BSUL01000001">
    <property type="protein sequence ID" value="GMA27319.1"/>
    <property type="molecule type" value="Genomic_DNA"/>
</dbReference>
<organism evidence="2 3">
    <name type="scientific">Arenivirga flava</name>
    <dbReference type="NCBI Taxonomy" id="1930060"/>
    <lineage>
        <taxon>Bacteria</taxon>
        <taxon>Bacillati</taxon>
        <taxon>Actinomycetota</taxon>
        <taxon>Actinomycetes</taxon>
        <taxon>Micrococcales</taxon>
        <taxon>Microbacteriaceae</taxon>
        <taxon>Arenivirga</taxon>
    </lineage>
</organism>
<proteinExistence type="predicted"/>
<evidence type="ECO:0000256" key="1">
    <source>
        <dbReference type="SAM" id="Phobius"/>
    </source>
</evidence>
<name>A0AA37UDV8_9MICO</name>
<sequence>MLLLYGIIQFLLGLYLLVMFGRFILDWVQAVSRGWRPRGPMVVVAEIVYTITDPPIKFVRRFVKPIRLGAIQLDLAFTIVIFAVLILRSFVVPAIFRPLLAM</sequence>
<keyword evidence="1" id="KW-1133">Transmembrane helix</keyword>
<keyword evidence="1" id="KW-0812">Transmembrane</keyword>
<evidence type="ECO:0000313" key="3">
    <source>
        <dbReference type="Proteomes" id="UP001157160"/>
    </source>
</evidence>
<accession>A0AA37UDV8</accession>
<evidence type="ECO:0000313" key="2">
    <source>
        <dbReference type="EMBL" id="GMA27319.1"/>
    </source>
</evidence>
<dbReference type="InterPro" id="IPR003425">
    <property type="entry name" value="CCB3/YggT"/>
</dbReference>
<keyword evidence="3" id="KW-1185">Reference proteome</keyword>
<protein>
    <recommendedName>
        <fullName evidence="4">YggT family protein</fullName>
    </recommendedName>
</protein>
<dbReference type="AlphaFoldDB" id="A0AA37UDV8"/>
<feature type="transmembrane region" description="Helical" evidence="1">
    <location>
        <begin position="6"/>
        <end position="28"/>
    </location>
</feature>